<dbReference type="KEGG" id="pft:JBW_01794"/>
<dbReference type="GO" id="GO:0005886">
    <property type="term" value="C:plasma membrane"/>
    <property type="evidence" value="ECO:0007669"/>
    <property type="project" value="UniProtKB-SubCell"/>
</dbReference>
<proteinExistence type="predicted"/>
<organism evidence="8 9">
    <name type="scientific">Pelosinus fermentans JBW45</name>
    <dbReference type="NCBI Taxonomy" id="1192197"/>
    <lineage>
        <taxon>Bacteria</taxon>
        <taxon>Bacillati</taxon>
        <taxon>Bacillota</taxon>
        <taxon>Negativicutes</taxon>
        <taxon>Selenomonadales</taxon>
        <taxon>Sporomusaceae</taxon>
        <taxon>Pelosinus</taxon>
    </lineage>
</organism>
<dbReference type="InterPro" id="IPR020846">
    <property type="entry name" value="MFS_dom"/>
</dbReference>
<reference evidence="9" key="2">
    <citation type="submission" date="2015-02" db="EMBL/GenBank/DDBJ databases">
        <title>Complete Genome Sequence of Pelosinus fermentans JBW45.</title>
        <authorList>
            <person name="De Leon K.B."/>
            <person name="Utturkar S.M."/>
            <person name="Camilleri L.B."/>
            <person name="Arkin A.P."/>
            <person name="Fields M.W."/>
            <person name="Brown S.D."/>
            <person name="Wall J.D."/>
        </authorList>
    </citation>
    <scope>NUCLEOTIDE SEQUENCE [LARGE SCALE GENOMIC DNA]</scope>
    <source>
        <strain evidence="9">JBW45</strain>
    </source>
</reference>
<accession>I9NXN1</accession>
<feature type="transmembrane region" description="Helical" evidence="6">
    <location>
        <begin position="36"/>
        <end position="53"/>
    </location>
</feature>
<dbReference type="PIRSF" id="PIRSF002808">
    <property type="entry name" value="Hexose_phosphate_transp"/>
    <property type="match status" value="1"/>
</dbReference>
<comment type="subcellular location">
    <subcellularLocation>
        <location evidence="1">Cell membrane</location>
        <topology evidence="1">Multi-pass membrane protein</topology>
    </subcellularLocation>
</comment>
<keyword evidence="4 6" id="KW-1133">Transmembrane helix</keyword>
<dbReference type="AlphaFoldDB" id="I9NXN1"/>
<evidence type="ECO:0000256" key="4">
    <source>
        <dbReference type="ARBA" id="ARBA00022989"/>
    </source>
</evidence>
<dbReference type="CDD" id="cd17319">
    <property type="entry name" value="MFS_ExuT_GudP_like"/>
    <property type="match status" value="1"/>
</dbReference>
<dbReference type="PANTHER" id="PTHR11662:SF333">
    <property type="entry name" value="D-GALACTONATE TRANSPORTER"/>
    <property type="match status" value="1"/>
</dbReference>
<dbReference type="PROSITE" id="PS50850">
    <property type="entry name" value="MFS"/>
    <property type="match status" value="1"/>
</dbReference>
<reference evidence="8 9" key="1">
    <citation type="journal article" date="2015" name="Genome Announc.">
        <title>Complete Genome Sequence of Pelosinus fermentans JBW45, a Member of a Remarkably Competitive Group of Negativicutes in the Firmicutes Phylum.</title>
        <authorList>
            <person name="De Leon K.B."/>
            <person name="Utturkar S.M."/>
            <person name="Camilleri L.B."/>
            <person name="Elias D.A."/>
            <person name="Arkin A.P."/>
            <person name="Fields M.W."/>
            <person name="Brown S.D."/>
            <person name="Wall J.D."/>
        </authorList>
    </citation>
    <scope>NUCLEOTIDE SEQUENCE [LARGE SCALE GENOMIC DNA]</scope>
    <source>
        <strain evidence="8 9">JBW45</strain>
    </source>
</reference>
<dbReference type="InterPro" id="IPR011701">
    <property type="entry name" value="MFS"/>
</dbReference>
<dbReference type="InterPro" id="IPR000849">
    <property type="entry name" value="Sugar_P_transporter"/>
</dbReference>
<evidence type="ECO:0000256" key="2">
    <source>
        <dbReference type="ARBA" id="ARBA00022448"/>
    </source>
</evidence>
<dbReference type="InterPro" id="IPR036259">
    <property type="entry name" value="MFS_trans_sf"/>
</dbReference>
<feature type="transmembrane region" description="Helical" evidence="6">
    <location>
        <begin position="168"/>
        <end position="188"/>
    </location>
</feature>
<evidence type="ECO:0000259" key="7">
    <source>
        <dbReference type="PROSITE" id="PS50850"/>
    </source>
</evidence>
<feature type="transmembrane region" description="Helical" evidence="6">
    <location>
        <begin position="359"/>
        <end position="383"/>
    </location>
</feature>
<feature type="transmembrane region" description="Helical" evidence="6">
    <location>
        <begin position="194"/>
        <end position="212"/>
    </location>
</feature>
<evidence type="ECO:0000256" key="6">
    <source>
        <dbReference type="SAM" id="Phobius"/>
    </source>
</evidence>
<keyword evidence="2" id="KW-0813">Transport</keyword>
<feature type="transmembrane region" description="Helical" evidence="6">
    <location>
        <begin position="105"/>
        <end position="124"/>
    </location>
</feature>
<feature type="transmembrane region" description="Helical" evidence="6">
    <location>
        <begin position="423"/>
        <end position="444"/>
    </location>
</feature>
<evidence type="ECO:0000256" key="1">
    <source>
        <dbReference type="ARBA" id="ARBA00004651"/>
    </source>
</evidence>
<gene>
    <name evidence="8" type="ORF">JBW_01794</name>
</gene>
<sequence>MPEIYILIYPNIDKGEFVMQNNLKSATLTAVRPTKVRWFMLSLIMMIMVINYLDRGNLAVAAPVMQKELGLDPATMGILFSAFAWSYAFCIPFAGALLDKIGPRLMFTIGIVGWSVATVAIGFTNTLTALLGARTMVGIFEAPTIPTNVRCVAAWFPDRERALAVGMYTSMQYVALGFLTPVLAWILVTYGWKMIFFITGALGLVVAIIWHLNYRDPKDCHIINKAEMDYIKEGGALVNSGVATGNVVSWKTVGKLFRQRKLVGMFIGHFSIMTILFFFMTWFPTYLINGKGLTILKGGYYAMIPFLVAICGALLGGKWSDWMTDKGYSKTVSRKVPIITGFLLATVILGANYMDSIHGVIICMAIAFFGQAMASTVTGALLSDIAPKDLLGLSGGLLNFIANIGSATSPMVVGFIVQGTGGFNMALVYVSCVSIMGILAYTLVLTKVERIVLDED</sequence>
<name>I9NXN1_9FIRM</name>
<protein>
    <submittedName>
        <fullName evidence="8">Major facilitator superfamily MFS_1</fullName>
    </submittedName>
</protein>
<evidence type="ECO:0000256" key="5">
    <source>
        <dbReference type="ARBA" id="ARBA00023136"/>
    </source>
</evidence>
<dbReference type="Pfam" id="PF07690">
    <property type="entry name" value="MFS_1"/>
    <property type="match status" value="1"/>
</dbReference>
<dbReference type="PANTHER" id="PTHR11662">
    <property type="entry name" value="SOLUTE CARRIER FAMILY 17"/>
    <property type="match status" value="1"/>
</dbReference>
<keyword evidence="3 6" id="KW-0812">Transmembrane</keyword>
<dbReference type="Proteomes" id="UP000005361">
    <property type="component" value="Chromosome"/>
</dbReference>
<dbReference type="EMBL" id="CP010978">
    <property type="protein sequence ID" value="AJQ27144.1"/>
    <property type="molecule type" value="Genomic_DNA"/>
</dbReference>
<dbReference type="InterPro" id="IPR050382">
    <property type="entry name" value="MFS_Na/Anion_cotransporter"/>
</dbReference>
<feature type="domain" description="Major facilitator superfamily (MFS) profile" evidence="7">
    <location>
        <begin position="40"/>
        <end position="449"/>
    </location>
</feature>
<keyword evidence="5 6" id="KW-0472">Membrane</keyword>
<feature type="transmembrane region" description="Helical" evidence="6">
    <location>
        <begin position="336"/>
        <end position="353"/>
    </location>
</feature>
<dbReference type="HOGENOM" id="CLU_001265_5_1_9"/>
<evidence type="ECO:0000313" key="8">
    <source>
        <dbReference type="EMBL" id="AJQ27144.1"/>
    </source>
</evidence>
<feature type="transmembrane region" description="Helical" evidence="6">
    <location>
        <begin position="295"/>
        <end position="315"/>
    </location>
</feature>
<evidence type="ECO:0000313" key="9">
    <source>
        <dbReference type="Proteomes" id="UP000005361"/>
    </source>
</evidence>
<dbReference type="GO" id="GO:0022857">
    <property type="term" value="F:transmembrane transporter activity"/>
    <property type="evidence" value="ECO:0007669"/>
    <property type="project" value="InterPro"/>
</dbReference>
<feature type="transmembrane region" description="Helical" evidence="6">
    <location>
        <begin position="390"/>
        <end position="417"/>
    </location>
</feature>
<evidence type="ECO:0000256" key="3">
    <source>
        <dbReference type="ARBA" id="ARBA00022692"/>
    </source>
</evidence>
<dbReference type="Gene3D" id="1.20.1250.20">
    <property type="entry name" value="MFS general substrate transporter like domains"/>
    <property type="match status" value="2"/>
</dbReference>
<feature type="transmembrane region" description="Helical" evidence="6">
    <location>
        <begin position="73"/>
        <end position="98"/>
    </location>
</feature>
<feature type="transmembrane region" description="Helical" evidence="6">
    <location>
        <begin position="262"/>
        <end position="283"/>
    </location>
</feature>
<dbReference type="SUPFAM" id="SSF103473">
    <property type="entry name" value="MFS general substrate transporter"/>
    <property type="match status" value="1"/>
</dbReference>
<dbReference type="STRING" id="1192197.JBW_01794"/>